<feature type="region of interest" description="Disordered" evidence="1">
    <location>
        <begin position="25"/>
        <end position="50"/>
    </location>
</feature>
<evidence type="ECO:0000256" key="1">
    <source>
        <dbReference type="SAM" id="MobiDB-lite"/>
    </source>
</evidence>
<proteinExistence type="predicted"/>
<reference evidence="2" key="1">
    <citation type="submission" date="2018-02" db="EMBL/GenBank/DDBJ databases">
        <title>Rhizophora mucronata_Transcriptome.</title>
        <authorList>
            <person name="Meera S.P."/>
            <person name="Sreeshan A."/>
            <person name="Augustine A."/>
        </authorList>
    </citation>
    <scope>NUCLEOTIDE SEQUENCE</scope>
    <source>
        <tissue evidence="2">Leaf</tissue>
    </source>
</reference>
<feature type="compositionally biased region" description="Low complexity" evidence="1">
    <location>
        <begin position="25"/>
        <end position="36"/>
    </location>
</feature>
<sequence length="50" mass="5389">MYSDCATGNSPKKKFPLSSAISLLSQSTTSSTNGSSQRGLCTSRERYLLQ</sequence>
<evidence type="ECO:0000313" key="2">
    <source>
        <dbReference type="EMBL" id="MBW93450.1"/>
    </source>
</evidence>
<accession>A0A2P2JIY5</accession>
<dbReference type="AlphaFoldDB" id="A0A2P2JIY5"/>
<name>A0A2P2JIY5_RHIMU</name>
<organism evidence="2">
    <name type="scientific">Rhizophora mucronata</name>
    <name type="common">Asiatic mangrove</name>
    <dbReference type="NCBI Taxonomy" id="61149"/>
    <lineage>
        <taxon>Eukaryota</taxon>
        <taxon>Viridiplantae</taxon>
        <taxon>Streptophyta</taxon>
        <taxon>Embryophyta</taxon>
        <taxon>Tracheophyta</taxon>
        <taxon>Spermatophyta</taxon>
        <taxon>Magnoliopsida</taxon>
        <taxon>eudicotyledons</taxon>
        <taxon>Gunneridae</taxon>
        <taxon>Pentapetalae</taxon>
        <taxon>rosids</taxon>
        <taxon>fabids</taxon>
        <taxon>Malpighiales</taxon>
        <taxon>Rhizophoraceae</taxon>
        <taxon>Rhizophora</taxon>
    </lineage>
</organism>
<protein>
    <submittedName>
        <fullName evidence="2">Uncharacterized protein</fullName>
    </submittedName>
</protein>
<dbReference type="EMBL" id="GGEC01012967">
    <property type="protein sequence ID" value="MBW93450.1"/>
    <property type="molecule type" value="Transcribed_RNA"/>
</dbReference>